<protein>
    <submittedName>
        <fullName evidence="2">Uncharacterized protein</fullName>
    </submittedName>
</protein>
<dbReference type="Proteomes" id="UP001281761">
    <property type="component" value="Unassembled WGS sequence"/>
</dbReference>
<name>A0ABQ9XFV2_9EUKA</name>
<organism evidence="2 3">
    <name type="scientific">Blattamonas nauphoetae</name>
    <dbReference type="NCBI Taxonomy" id="2049346"/>
    <lineage>
        <taxon>Eukaryota</taxon>
        <taxon>Metamonada</taxon>
        <taxon>Preaxostyla</taxon>
        <taxon>Oxymonadida</taxon>
        <taxon>Blattamonas</taxon>
    </lineage>
</organism>
<evidence type="ECO:0000256" key="1">
    <source>
        <dbReference type="SAM" id="MobiDB-lite"/>
    </source>
</evidence>
<feature type="compositionally biased region" description="Polar residues" evidence="1">
    <location>
        <begin position="43"/>
        <end position="58"/>
    </location>
</feature>
<accession>A0ABQ9XFV2</accession>
<gene>
    <name evidence="2" type="ORF">BLNAU_14254</name>
</gene>
<feature type="compositionally biased region" description="Polar residues" evidence="1">
    <location>
        <begin position="1"/>
        <end position="10"/>
    </location>
</feature>
<reference evidence="2 3" key="1">
    <citation type="journal article" date="2022" name="bioRxiv">
        <title>Genomics of Preaxostyla Flagellates Illuminates Evolutionary Transitions and the Path Towards Mitochondrial Loss.</title>
        <authorList>
            <person name="Novak L.V.F."/>
            <person name="Treitli S.C."/>
            <person name="Pyrih J."/>
            <person name="Halakuc P."/>
            <person name="Pipaliya S.V."/>
            <person name="Vacek V."/>
            <person name="Brzon O."/>
            <person name="Soukal P."/>
            <person name="Eme L."/>
            <person name="Dacks J.B."/>
            <person name="Karnkowska A."/>
            <person name="Elias M."/>
            <person name="Hampl V."/>
        </authorList>
    </citation>
    <scope>NUCLEOTIDE SEQUENCE [LARGE SCALE GENOMIC DNA]</scope>
    <source>
        <strain evidence="2">NAU3</strain>
        <tissue evidence="2">Gut</tissue>
    </source>
</reference>
<feature type="region of interest" description="Disordered" evidence="1">
    <location>
        <begin position="1"/>
        <end position="88"/>
    </location>
</feature>
<dbReference type="EMBL" id="JARBJD010000129">
    <property type="protein sequence ID" value="KAK2950836.1"/>
    <property type="molecule type" value="Genomic_DNA"/>
</dbReference>
<evidence type="ECO:0000313" key="3">
    <source>
        <dbReference type="Proteomes" id="UP001281761"/>
    </source>
</evidence>
<keyword evidence="3" id="KW-1185">Reference proteome</keyword>
<feature type="compositionally biased region" description="Polar residues" evidence="1">
    <location>
        <begin position="79"/>
        <end position="88"/>
    </location>
</feature>
<proteinExistence type="predicted"/>
<sequence length="221" mass="24788">MGSSPPSSQHIHCPLQPLLHPPLTRPYKPHTQPHIPHRPRFKQPQQSFHHSLPTQPNHSHSHPPFPKSQEASSLHLAATQDTDPPQNQRSLKVMRLISDQHRSVRPALPALPRTARTPETWTILQIQPQLDVSLEAKAVKVLESVDLDDYDSTDAFLNSFASRSDDSLMNFIQSIGVLLSCAKQMISTAAMKMLGNLFWSCSANINRRLLAEVKQACSEVR</sequence>
<comment type="caution">
    <text evidence="2">The sequence shown here is derived from an EMBL/GenBank/DDBJ whole genome shotgun (WGS) entry which is preliminary data.</text>
</comment>
<evidence type="ECO:0000313" key="2">
    <source>
        <dbReference type="EMBL" id="KAK2950836.1"/>
    </source>
</evidence>